<gene>
    <name evidence="2" type="ORF">EV671_10201</name>
</gene>
<evidence type="ECO:0008006" key="4">
    <source>
        <dbReference type="Google" id="ProtNLM"/>
    </source>
</evidence>
<reference evidence="2 3" key="1">
    <citation type="submission" date="2019-03" db="EMBL/GenBank/DDBJ databases">
        <title>Genomic Encyclopedia of Type Strains, Phase IV (KMG-IV): sequencing the most valuable type-strain genomes for metagenomic binning, comparative biology and taxonomic classification.</title>
        <authorList>
            <person name="Goeker M."/>
        </authorList>
    </citation>
    <scope>NUCLEOTIDE SEQUENCE [LARGE SCALE GENOMIC DNA]</scope>
    <source>
        <strain evidence="2 3">DSM 654</strain>
    </source>
</reference>
<dbReference type="AlphaFoldDB" id="A0A4R3UQU0"/>
<dbReference type="EMBL" id="SMBU01000020">
    <property type="protein sequence ID" value="TCU93040.1"/>
    <property type="molecule type" value="Genomic_DNA"/>
</dbReference>
<name>A0A4R3UQU0_ROSSA</name>
<keyword evidence="3" id="KW-1185">Reference proteome</keyword>
<organism evidence="2 3">
    <name type="scientific">Roseateles saccharophilus</name>
    <name type="common">Pseudomonas saccharophila</name>
    <dbReference type="NCBI Taxonomy" id="304"/>
    <lineage>
        <taxon>Bacteria</taxon>
        <taxon>Pseudomonadati</taxon>
        <taxon>Pseudomonadota</taxon>
        <taxon>Betaproteobacteria</taxon>
        <taxon>Burkholderiales</taxon>
        <taxon>Sphaerotilaceae</taxon>
        <taxon>Roseateles</taxon>
    </lineage>
</organism>
<dbReference type="Proteomes" id="UP000295110">
    <property type="component" value="Unassembled WGS sequence"/>
</dbReference>
<sequence>MFIKHTRAGGHTYAQLVESFRDEHGKPRQRTVATLGRVDESGGQVDA</sequence>
<proteinExistence type="predicted"/>
<comment type="caution">
    <text evidence="2">The sequence shown here is derived from an EMBL/GenBank/DDBJ whole genome shotgun (WGS) entry which is preliminary data.</text>
</comment>
<evidence type="ECO:0000256" key="1">
    <source>
        <dbReference type="SAM" id="MobiDB-lite"/>
    </source>
</evidence>
<feature type="region of interest" description="Disordered" evidence="1">
    <location>
        <begin position="23"/>
        <end position="47"/>
    </location>
</feature>
<feature type="non-terminal residue" evidence="2">
    <location>
        <position position="47"/>
    </location>
</feature>
<protein>
    <recommendedName>
        <fullName evidence="4">Transposase</fullName>
    </recommendedName>
</protein>
<evidence type="ECO:0000313" key="3">
    <source>
        <dbReference type="Proteomes" id="UP000295110"/>
    </source>
</evidence>
<evidence type="ECO:0000313" key="2">
    <source>
        <dbReference type="EMBL" id="TCU93040.1"/>
    </source>
</evidence>
<accession>A0A4R3UQU0</accession>